<gene>
    <name evidence="1" type="ORF">CLV51_101701</name>
</gene>
<reference evidence="1 2" key="1">
    <citation type="submission" date="2018-03" db="EMBL/GenBank/DDBJ databases">
        <title>Genomic Encyclopedia of Archaeal and Bacterial Type Strains, Phase II (KMG-II): from individual species to whole genera.</title>
        <authorList>
            <person name="Goeker M."/>
        </authorList>
    </citation>
    <scope>NUCLEOTIDE SEQUENCE [LARGE SCALE GENOMIC DNA]</scope>
    <source>
        <strain evidence="1 2">DSM 24859</strain>
    </source>
</reference>
<name>A0A2P8HT15_CHINA</name>
<keyword evidence="2" id="KW-1185">Reference proteome</keyword>
<dbReference type="EMBL" id="PYAW01000001">
    <property type="protein sequence ID" value="PSL49370.1"/>
    <property type="molecule type" value="Genomic_DNA"/>
</dbReference>
<comment type="caution">
    <text evidence="1">The sequence shown here is derived from an EMBL/GenBank/DDBJ whole genome shotgun (WGS) entry which is preliminary data.</text>
</comment>
<organism evidence="1 2">
    <name type="scientific">Chitinophaga niastensis</name>
    <dbReference type="NCBI Taxonomy" id="536980"/>
    <lineage>
        <taxon>Bacteria</taxon>
        <taxon>Pseudomonadati</taxon>
        <taxon>Bacteroidota</taxon>
        <taxon>Chitinophagia</taxon>
        <taxon>Chitinophagales</taxon>
        <taxon>Chitinophagaceae</taxon>
        <taxon>Chitinophaga</taxon>
    </lineage>
</organism>
<evidence type="ECO:0000313" key="2">
    <source>
        <dbReference type="Proteomes" id="UP000240971"/>
    </source>
</evidence>
<evidence type="ECO:0000313" key="1">
    <source>
        <dbReference type="EMBL" id="PSL49370.1"/>
    </source>
</evidence>
<proteinExistence type="predicted"/>
<accession>A0A2P8HT15</accession>
<dbReference type="Proteomes" id="UP000240971">
    <property type="component" value="Unassembled WGS sequence"/>
</dbReference>
<protein>
    <submittedName>
        <fullName evidence="1">Uncharacterized protein</fullName>
    </submittedName>
</protein>
<dbReference type="AlphaFoldDB" id="A0A2P8HT15"/>
<sequence>MYPYAIINFHELTPAALCDVPPLIPGRTIVITQHDINNIIIG</sequence>